<evidence type="ECO:0000256" key="1">
    <source>
        <dbReference type="SAM" id="MobiDB-lite"/>
    </source>
</evidence>
<feature type="region of interest" description="Disordered" evidence="1">
    <location>
        <begin position="1"/>
        <end position="32"/>
    </location>
</feature>
<dbReference type="KEGG" id="mtua:CSH63_32460"/>
<reference evidence="2 3" key="1">
    <citation type="submission" date="2017-10" db="EMBL/GenBank/DDBJ databases">
        <title>Integration of genomic and chemical information greatly accelerates assignment of the full stereostructure of myelolactone, a potent inhibitor of myeloma from a marine-derived Micromonospora.</title>
        <authorList>
            <person name="Kim M.C."/>
            <person name="Machado H."/>
            <person name="Jensen P.R."/>
            <person name="Fenical W."/>
        </authorList>
    </citation>
    <scope>NUCLEOTIDE SEQUENCE [LARGE SCALE GENOMIC DNA]</scope>
    <source>
        <strain evidence="2 3">CNY-010</strain>
    </source>
</reference>
<name>A0A386WYC5_9ACTN</name>
<proteinExistence type="predicted"/>
<dbReference type="EMBL" id="CP024087">
    <property type="protein sequence ID" value="AYF32069.1"/>
    <property type="molecule type" value="Genomic_DNA"/>
</dbReference>
<sequence length="127" mass="13438">MSVSASTPATVDLPRPAPGRRPHDEPADEHGTPCTMVVHLGVGHSTTGLLKVLSVLHSRRVAVSHVQYVQCPDRSAVMIVECSPATAPMETVRKSVANAVPVVSVSVHSAPGRDGVRRLRSGRGTHR</sequence>
<organism evidence="2 3">
    <name type="scientific">Micromonospora tulbaghiae</name>
    <dbReference type="NCBI Taxonomy" id="479978"/>
    <lineage>
        <taxon>Bacteria</taxon>
        <taxon>Bacillati</taxon>
        <taxon>Actinomycetota</taxon>
        <taxon>Actinomycetes</taxon>
        <taxon>Micromonosporales</taxon>
        <taxon>Micromonosporaceae</taxon>
        <taxon>Micromonospora</taxon>
    </lineage>
</organism>
<dbReference type="Proteomes" id="UP000267804">
    <property type="component" value="Chromosome"/>
</dbReference>
<gene>
    <name evidence="2" type="ORF">CSH63_32460</name>
</gene>
<evidence type="ECO:0000313" key="3">
    <source>
        <dbReference type="Proteomes" id="UP000267804"/>
    </source>
</evidence>
<dbReference type="AlphaFoldDB" id="A0A386WYC5"/>
<accession>A0A386WYC5</accession>
<evidence type="ECO:0000313" key="2">
    <source>
        <dbReference type="EMBL" id="AYF32069.1"/>
    </source>
</evidence>
<feature type="compositionally biased region" description="Basic and acidic residues" evidence="1">
    <location>
        <begin position="21"/>
        <end position="31"/>
    </location>
</feature>
<evidence type="ECO:0008006" key="4">
    <source>
        <dbReference type="Google" id="ProtNLM"/>
    </source>
</evidence>
<dbReference type="RefSeq" id="WP_120573458.1">
    <property type="nucleotide sequence ID" value="NZ_CP024087.1"/>
</dbReference>
<protein>
    <recommendedName>
        <fullName evidence="4">ACT domain-containing protein</fullName>
    </recommendedName>
</protein>